<keyword evidence="2" id="KW-1185">Reference proteome</keyword>
<dbReference type="KEGG" id="spar:SPRG_11206"/>
<protein>
    <recommendedName>
        <fullName evidence="3">Reverse transcriptase zinc-binding domain-containing protein</fullName>
    </recommendedName>
</protein>
<evidence type="ECO:0000313" key="1">
    <source>
        <dbReference type="EMBL" id="KDO23275.1"/>
    </source>
</evidence>
<dbReference type="VEuPathDB" id="FungiDB:SPRG_11206"/>
<name>A0A067C2C3_SAPPC</name>
<accession>A0A067C2C3</accession>
<proteinExistence type="predicted"/>
<dbReference type="Proteomes" id="UP000030745">
    <property type="component" value="Unassembled WGS sequence"/>
</dbReference>
<dbReference type="GeneID" id="24133261"/>
<dbReference type="AlphaFoldDB" id="A0A067C2C3"/>
<organism evidence="1 2">
    <name type="scientific">Saprolegnia parasitica (strain CBS 223.65)</name>
    <dbReference type="NCBI Taxonomy" id="695850"/>
    <lineage>
        <taxon>Eukaryota</taxon>
        <taxon>Sar</taxon>
        <taxon>Stramenopiles</taxon>
        <taxon>Oomycota</taxon>
        <taxon>Saprolegniomycetes</taxon>
        <taxon>Saprolegniales</taxon>
        <taxon>Saprolegniaceae</taxon>
        <taxon>Saprolegnia</taxon>
    </lineage>
</organism>
<gene>
    <name evidence="1" type="ORF">SPRG_11206</name>
</gene>
<evidence type="ECO:0008006" key="3">
    <source>
        <dbReference type="Google" id="ProtNLM"/>
    </source>
</evidence>
<sequence length="136" mass="14788">MAQPSIDQYESAQWIGSKPPFHAHTCGGGRRHVSSARPHSTALRLIKLGAVVARTQLYFLGDDAQGCPVCGAPETYERLLGCEFVSTVWAVFRPLVDALELELPSTLSALLFEPLLVSAPHRLARLKRPSLPSRGA</sequence>
<dbReference type="RefSeq" id="XP_012206060.1">
    <property type="nucleotide sequence ID" value="XM_012350670.1"/>
</dbReference>
<dbReference type="EMBL" id="KK583256">
    <property type="protein sequence ID" value="KDO23275.1"/>
    <property type="molecule type" value="Genomic_DNA"/>
</dbReference>
<reference evidence="1 2" key="1">
    <citation type="journal article" date="2013" name="PLoS Genet.">
        <title>Distinctive expansion of potential virulence genes in the genome of the oomycete fish pathogen Saprolegnia parasitica.</title>
        <authorList>
            <person name="Jiang R.H."/>
            <person name="de Bruijn I."/>
            <person name="Haas B.J."/>
            <person name="Belmonte R."/>
            <person name="Lobach L."/>
            <person name="Christie J."/>
            <person name="van den Ackerveken G."/>
            <person name="Bottin A."/>
            <person name="Bulone V."/>
            <person name="Diaz-Moreno S.M."/>
            <person name="Dumas B."/>
            <person name="Fan L."/>
            <person name="Gaulin E."/>
            <person name="Govers F."/>
            <person name="Grenville-Briggs L.J."/>
            <person name="Horner N.R."/>
            <person name="Levin J.Z."/>
            <person name="Mammella M."/>
            <person name="Meijer H.J."/>
            <person name="Morris P."/>
            <person name="Nusbaum C."/>
            <person name="Oome S."/>
            <person name="Phillips A.J."/>
            <person name="van Rooyen D."/>
            <person name="Rzeszutek E."/>
            <person name="Saraiva M."/>
            <person name="Secombes C.J."/>
            <person name="Seidl M.F."/>
            <person name="Snel B."/>
            <person name="Stassen J.H."/>
            <person name="Sykes S."/>
            <person name="Tripathy S."/>
            <person name="van den Berg H."/>
            <person name="Vega-Arreguin J.C."/>
            <person name="Wawra S."/>
            <person name="Young S.K."/>
            <person name="Zeng Q."/>
            <person name="Dieguez-Uribeondo J."/>
            <person name="Russ C."/>
            <person name="Tyler B.M."/>
            <person name="van West P."/>
        </authorList>
    </citation>
    <scope>NUCLEOTIDE SEQUENCE [LARGE SCALE GENOMIC DNA]</scope>
    <source>
        <strain evidence="1 2">CBS 223.65</strain>
    </source>
</reference>
<evidence type="ECO:0000313" key="2">
    <source>
        <dbReference type="Proteomes" id="UP000030745"/>
    </source>
</evidence>